<feature type="domain" description="Transcription elongation factor GreA/GreB C-terminal" evidence="5">
    <location>
        <begin position="82"/>
        <end position="156"/>
    </location>
</feature>
<sequence length="161" mass="18651">MAISNLITRVGWETLDKRLKFLWKEERPRVTKVVSWAASLGDRSENADYKENKHLLRTIDREIRFLVKRLEVLEIVDYRPQQDGTVYFGAYAELEDDDGTVIQCRIVGRDELDPKRNFVTVDSPMAKALIGKQVDDEAIVLTPAGSKTWYINKIQYTPFTE</sequence>
<dbReference type="EMBL" id="FPLJ01000063">
    <property type="protein sequence ID" value="SGY94877.1"/>
    <property type="molecule type" value="Genomic_DNA"/>
</dbReference>
<dbReference type="InterPro" id="IPR022691">
    <property type="entry name" value="Tscrpt_elong_fac_GreA/B_N"/>
</dbReference>
<name>A0A090K3G7_9GAMM</name>
<reference evidence="8 10" key="2">
    <citation type="submission" date="2016-11" db="EMBL/GenBank/DDBJ databases">
        <authorList>
            <person name="Jaros S."/>
            <person name="Januszkiewicz K."/>
            <person name="Wedrychowicz H."/>
        </authorList>
    </citation>
    <scope>NUCLEOTIDE SEQUENCE [LARGE SCALE GENOMIC DNA]</scope>
    <source>
        <strain evidence="8">NVI 5450</strain>
    </source>
</reference>
<evidence type="ECO:0000256" key="4">
    <source>
        <dbReference type="HAMAP-Rule" id="MF_00930"/>
    </source>
</evidence>
<protein>
    <recommendedName>
        <fullName evidence="4">Transcription elongation factor GreB</fullName>
    </recommendedName>
    <alternativeName>
        <fullName evidence="4">Transcript cleavage factor GreB</fullName>
    </alternativeName>
</protein>
<keyword evidence="2 4" id="KW-0238">DNA-binding</keyword>
<dbReference type="STRING" id="80854.MVIS_0259"/>
<dbReference type="Pfam" id="PF03449">
    <property type="entry name" value="GreA_GreB_N"/>
    <property type="match status" value="1"/>
</dbReference>
<keyword evidence="1 4" id="KW-0805">Transcription regulation</keyword>
<dbReference type="Gene3D" id="1.10.287.180">
    <property type="entry name" value="Transcription elongation factor, GreA/GreB, N-terminal domain"/>
    <property type="match status" value="1"/>
</dbReference>
<keyword evidence="8" id="KW-0648">Protein biosynthesis</keyword>
<dbReference type="InterPro" id="IPR023459">
    <property type="entry name" value="Tscrpt_elong_fac_GreA/B_fam"/>
</dbReference>
<dbReference type="PANTHER" id="PTHR30437">
    <property type="entry name" value="TRANSCRIPTION ELONGATION FACTOR GREA"/>
    <property type="match status" value="1"/>
</dbReference>
<dbReference type="PIRSF" id="PIRSF006092">
    <property type="entry name" value="GreA_GreB"/>
    <property type="match status" value="1"/>
</dbReference>
<dbReference type="GO" id="GO:0070063">
    <property type="term" value="F:RNA polymerase binding"/>
    <property type="evidence" value="ECO:0007669"/>
    <property type="project" value="InterPro"/>
</dbReference>
<evidence type="ECO:0000259" key="5">
    <source>
        <dbReference type="Pfam" id="PF01272"/>
    </source>
</evidence>
<dbReference type="SUPFAM" id="SSF54534">
    <property type="entry name" value="FKBP-like"/>
    <property type="match status" value="1"/>
</dbReference>
<evidence type="ECO:0000313" key="7">
    <source>
        <dbReference type="EMBL" id="SGY94877.1"/>
    </source>
</evidence>
<dbReference type="InterPro" id="IPR036953">
    <property type="entry name" value="GreA/GreB_C_sf"/>
</dbReference>
<gene>
    <name evidence="4" type="primary">greB</name>
    <name evidence="7" type="ORF">MT2528_2871</name>
    <name evidence="8" type="ORF">NVI5450_3065</name>
</gene>
<dbReference type="GO" id="GO:0003746">
    <property type="term" value="F:translation elongation factor activity"/>
    <property type="evidence" value="ECO:0007669"/>
    <property type="project" value="UniProtKB-KW"/>
</dbReference>
<organism evidence="8 10">
    <name type="scientific">Moritella viscosa</name>
    <dbReference type="NCBI Taxonomy" id="80854"/>
    <lineage>
        <taxon>Bacteria</taxon>
        <taxon>Pseudomonadati</taxon>
        <taxon>Pseudomonadota</taxon>
        <taxon>Gammaproteobacteria</taxon>
        <taxon>Alteromonadales</taxon>
        <taxon>Moritellaceae</taxon>
        <taxon>Moritella</taxon>
    </lineage>
</organism>
<dbReference type="KEGG" id="mvs:MVIS_0259"/>
<comment type="function">
    <text evidence="4">Necessary for efficient RNA polymerase transcription elongation past template-encoded arresting sites. The arresting sites in DNA have the property of trapping a certain fraction of elongating RNA polymerases that pass through, resulting in locked ternary complexes. Cleavage of the nascent transcript by cleavage factors such as GreA or GreB allows the resumption of elongation from the new 3'terminus. GreB releases sequences of up to 9 nucleotides in length.</text>
</comment>
<dbReference type="GO" id="GO:0006354">
    <property type="term" value="P:DNA-templated transcription elongation"/>
    <property type="evidence" value="ECO:0007669"/>
    <property type="project" value="TreeGrafter"/>
</dbReference>
<evidence type="ECO:0000313" key="9">
    <source>
        <dbReference type="Proteomes" id="UP000182660"/>
    </source>
</evidence>
<dbReference type="RefSeq" id="WP_045108739.1">
    <property type="nucleotide sequence ID" value="NZ_CAWQZC010000035.1"/>
</dbReference>
<dbReference type="FunFam" id="1.10.287.180:FF:000001">
    <property type="entry name" value="Transcription elongation factor GreA"/>
    <property type="match status" value="1"/>
</dbReference>
<dbReference type="GO" id="GO:0003677">
    <property type="term" value="F:DNA binding"/>
    <property type="evidence" value="ECO:0007669"/>
    <property type="project" value="UniProtKB-UniRule"/>
</dbReference>
<evidence type="ECO:0000256" key="1">
    <source>
        <dbReference type="ARBA" id="ARBA00023015"/>
    </source>
</evidence>
<dbReference type="HOGENOM" id="CLU_101379_3_0_6"/>
<comment type="similarity">
    <text evidence="4">Belongs to the GreA/GreB family. GreB subfamily.</text>
</comment>
<evidence type="ECO:0000256" key="2">
    <source>
        <dbReference type="ARBA" id="ARBA00023125"/>
    </source>
</evidence>
<proteinExistence type="inferred from homology"/>
<dbReference type="InterPro" id="IPR036805">
    <property type="entry name" value="Tscrpt_elong_fac_GreA/B_N_sf"/>
</dbReference>
<keyword evidence="3 4" id="KW-0804">Transcription</keyword>
<dbReference type="AlphaFoldDB" id="A0A090K3G7"/>
<feature type="domain" description="Transcription elongation factor GreA/GreB N-terminal" evidence="6">
    <location>
        <begin position="6"/>
        <end position="75"/>
    </location>
</feature>
<dbReference type="HAMAP" id="MF_00930">
    <property type="entry name" value="GreB"/>
    <property type="match status" value="1"/>
</dbReference>
<dbReference type="EMBL" id="FPLD01000081">
    <property type="protein sequence ID" value="SGZ06500.1"/>
    <property type="molecule type" value="Genomic_DNA"/>
</dbReference>
<dbReference type="InterPro" id="IPR001437">
    <property type="entry name" value="Tscrpt_elong_fac_GreA/B_C"/>
</dbReference>
<dbReference type="Pfam" id="PF01272">
    <property type="entry name" value="GreA_GreB"/>
    <property type="match status" value="1"/>
</dbReference>
<keyword evidence="9" id="KW-1185">Reference proteome</keyword>
<dbReference type="Gene3D" id="3.10.50.30">
    <property type="entry name" value="Transcription elongation factor, GreA/GreB, C-terminal domain"/>
    <property type="match status" value="1"/>
</dbReference>
<evidence type="ECO:0000256" key="3">
    <source>
        <dbReference type="ARBA" id="ARBA00023163"/>
    </source>
</evidence>
<dbReference type="HAMAP" id="MF_00105">
    <property type="entry name" value="GreA_GreB"/>
    <property type="match status" value="1"/>
</dbReference>
<evidence type="ECO:0000313" key="8">
    <source>
        <dbReference type="EMBL" id="SGZ06500.1"/>
    </source>
</evidence>
<dbReference type="NCBIfam" id="TIGR01461">
    <property type="entry name" value="greB"/>
    <property type="match status" value="1"/>
</dbReference>
<evidence type="ECO:0000313" key="10">
    <source>
        <dbReference type="Proteomes" id="UP000183794"/>
    </source>
</evidence>
<dbReference type="Proteomes" id="UP000183794">
    <property type="component" value="Unassembled WGS sequence"/>
</dbReference>
<dbReference type="SUPFAM" id="SSF46557">
    <property type="entry name" value="GreA transcript cleavage protein, N-terminal domain"/>
    <property type="match status" value="1"/>
</dbReference>
<dbReference type="PANTHER" id="PTHR30437:SF6">
    <property type="entry name" value="TRANSCRIPTION ELONGATION FACTOR GREB"/>
    <property type="match status" value="1"/>
</dbReference>
<dbReference type="PATRIC" id="fig|80854.5.peg.270"/>
<dbReference type="GeneID" id="61296707"/>
<dbReference type="GO" id="GO:0032784">
    <property type="term" value="P:regulation of DNA-templated transcription elongation"/>
    <property type="evidence" value="ECO:0007669"/>
    <property type="project" value="UniProtKB-UniRule"/>
</dbReference>
<keyword evidence="8" id="KW-0251">Elongation factor</keyword>
<dbReference type="FunFam" id="3.10.50.30:FF:000001">
    <property type="entry name" value="Transcription elongation factor GreA"/>
    <property type="match status" value="1"/>
</dbReference>
<dbReference type="InterPro" id="IPR006358">
    <property type="entry name" value="Tscrpt_elong_fac_GreB"/>
</dbReference>
<dbReference type="NCBIfam" id="NF002506">
    <property type="entry name" value="PRK01885.1"/>
    <property type="match status" value="1"/>
</dbReference>
<accession>A0A090K3G7</accession>
<evidence type="ECO:0000259" key="6">
    <source>
        <dbReference type="Pfam" id="PF03449"/>
    </source>
</evidence>
<dbReference type="Proteomes" id="UP000182660">
    <property type="component" value="Unassembled WGS sequence"/>
</dbReference>
<dbReference type="InterPro" id="IPR028624">
    <property type="entry name" value="Tscrpt_elong_fac_GreA/B"/>
</dbReference>
<reference evidence="7 9" key="1">
    <citation type="submission" date="2016-11" db="EMBL/GenBank/DDBJ databases">
        <authorList>
            <person name="Klemetsen T."/>
        </authorList>
    </citation>
    <scope>NUCLEOTIDE SEQUENCE [LARGE SCALE GENOMIC DNA]</scope>
    <source>
        <strain evidence="7">MT 2528</strain>
    </source>
</reference>
<dbReference type="OrthoDB" id="5511940at2"/>